<protein>
    <submittedName>
        <fullName evidence="2">Uncharacterized protein</fullName>
    </submittedName>
</protein>
<sequence>MENPFLNLQVESLGNAIYVATMASKTKKRPQFSYTTKNMIRSKLWEVISKNSNKNNAKNDDIKYSEMTCELLEELLIPKIKKIKNWNDVVNVYVILKNMVENNVHGKVIHKFTTILYDTEFNTKIISVSDNKGWDSFELTETDENKLMKYGTRIGIGLTALSIMSLLGFGCMKYGMHIMKPSFLMATKYFSFEKR</sequence>
<evidence type="ECO:0000256" key="1">
    <source>
        <dbReference type="SAM" id="Phobius"/>
    </source>
</evidence>
<gene>
    <name evidence="2" type="ORF">Terrestrivirus2_211</name>
</gene>
<keyword evidence="1" id="KW-0472">Membrane</keyword>
<name>A0A3G4ZQ14_9VIRU</name>
<dbReference type="EMBL" id="MK071980">
    <property type="protein sequence ID" value="AYV75703.1"/>
    <property type="molecule type" value="Genomic_DNA"/>
</dbReference>
<feature type="transmembrane region" description="Helical" evidence="1">
    <location>
        <begin position="154"/>
        <end position="176"/>
    </location>
</feature>
<accession>A0A3G4ZQ14</accession>
<organism evidence="2">
    <name type="scientific">Terrestrivirus sp</name>
    <dbReference type="NCBI Taxonomy" id="2487775"/>
    <lineage>
        <taxon>Viruses</taxon>
        <taxon>Varidnaviria</taxon>
        <taxon>Bamfordvirae</taxon>
        <taxon>Nucleocytoviricota</taxon>
        <taxon>Megaviricetes</taxon>
        <taxon>Imitervirales</taxon>
        <taxon>Mimiviridae</taxon>
        <taxon>Klosneuvirinae</taxon>
    </lineage>
</organism>
<keyword evidence="1" id="KW-0812">Transmembrane</keyword>
<reference evidence="2" key="1">
    <citation type="submission" date="2018-10" db="EMBL/GenBank/DDBJ databases">
        <title>Hidden diversity of soil giant viruses.</title>
        <authorList>
            <person name="Schulz F."/>
            <person name="Alteio L."/>
            <person name="Goudeau D."/>
            <person name="Ryan E.M."/>
            <person name="Malmstrom R.R."/>
            <person name="Blanchard J."/>
            <person name="Woyke T."/>
        </authorList>
    </citation>
    <scope>NUCLEOTIDE SEQUENCE</scope>
    <source>
        <strain evidence="2">TEV1</strain>
    </source>
</reference>
<keyword evidence="1" id="KW-1133">Transmembrane helix</keyword>
<evidence type="ECO:0000313" key="2">
    <source>
        <dbReference type="EMBL" id="AYV75703.1"/>
    </source>
</evidence>
<proteinExistence type="predicted"/>